<dbReference type="PANTHER" id="PTHR43861">
    <property type="entry name" value="TRANS-ACONITATE 2-METHYLTRANSFERASE-RELATED"/>
    <property type="match status" value="1"/>
</dbReference>
<reference evidence="2 3" key="1">
    <citation type="submission" date="2024-09" db="EMBL/GenBank/DDBJ databases">
        <authorList>
            <person name="Sun Q."/>
            <person name="Mori K."/>
        </authorList>
    </citation>
    <scope>NUCLEOTIDE SEQUENCE [LARGE SCALE GENOMIC DNA]</scope>
    <source>
        <strain evidence="2 3">NCAIM B.02481</strain>
    </source>
</reference>
<proteinExistence type="predicted"/>
<dbReference type="SUPFAM" id="SSF53335">
    <property type="entry name" value="S-adenosyl-L-methionine-dependent methyltransferases"/>
    <property type="match status" value="1"/>
</dbReference>
<dbReference type="Gene3D" id="3.40.50.150">
    <property type="entry name" value="Vaccinia Virus protein VP39"/>
    <property type="match status" value="1"/>
</dbReference>
<name>A0ABV6Q6H8_9FLAO</name>
<gene>
    <name evidence="2" type="ORF">ACFFGA_04860</name>
</gene>
<dbReference type="GO" id="GO:0032259">
    <property type="term" value="P:methylation"/>
    <property type="evidence" value="ECO:0007669"/>
    <property type="project" value="UniProtKB-KW"/>
</dbReference>
<feature type="domain" description="Methyltransferase" evidence="1">
    <location>
        <begin position="59"/>
        <end position="156"/>
    </location>
</feature>
<dbReference type="Proteomes" id="UP001589832">
    <property type="component" value="Unassembled WGS sequence"/>
</dbReference>
<dbReference type="InterPro" id="IPR025714">
    <property type="entry name" value="Methyltranfer_dom"/>
</dbReference>
<dbReference type="GO" id="GO:0008168">
    <property type="term" value="F:methyltransferase activity"/>
    <property type="evidence" value="ECO:0007669"/>
    <property type="project" value="UniProtKB-KW"/>
</dbReference>
<protein>
    <submittedName>
        <fullName evidence="2">Class I SAM-dependent methyltransferase</fullName>
    </submittedName>
</protein>
<evidence type="ECO:0000313" key="2">
    <source>
        <dbReference type="EMBL" id="MFC0603874.1"/>
    </source>
</evidence>
<evidence type="ECO:0000313" key="3">
    <source>
        <dbReference type="Proteomes" id="UP001589832"/>
    </source>
</evidence>
<accession>A0ABV6Q6H8</accession>
<dbReference type="RefSeq" id="WP_386060447.1">
    <property type="nucleotide sequence ID" value="NZ_JBHLTQ010000001.1"/>
</dbReference>
<dbReference type="InterPro" id="IPR029063">
    <property type="entry name" value="SAM-dependent_MTases_sf"/>
</dbReference>
<dbReference type="Pfam" id="PF13847">
    <property type="entry name" value="Methyltransf_31"/>
    <property type="match status" value="1"/>
</dbReference>
<sequence length="219" mass="25195">MKKKSKKTPWPTKDVMRQIYEKHFWGGKAFDFYSGEGSHTPEIIQPYIASVSDFLSAHNKALTVCDLGCGDFNVGKHLTKHTKTYIAIDIVESLIERNKTLFKEDNLEFRCLDIVEDELPQADCIILRQVLQHISNSEILQLIQKLINYKYIILTEHLPVGNFEPNKDKITSQGIRLKQQSGVDILAEPFNLKVKSAKVLHEIILNEKKGRIVTMLYRL</sequence>
<dbReference type="EMBL" id="JBHLTQ010000001">
    <property type="protein sequence ID" value="MFC0603874.1"/>
    <property type="molecule type" value="Genomic_DNA"/>
</dbReference>
<keyword evidence="3" id="KW-1185">Reference proteome</keyword>
<keyword evidence="2" id="KW-0808">Transferase</keyword>
<evidence type="ECO:0000259" key="1">
    <source>
        <dbReference type="Pfam" id="PF13847"/>
    </source>
</evidence>
<comment type="caution">
    <text evidence="2">The sequence shown here is derived from an EMBL/GenBank/DDBJ whole genome shotgun (WGS) entry which is preliminary data.</text>
</comment>
<dbReference type="CDD" id="cd02440">
    <property type="entry name" value="AdoMet_MTases"/>
    <property type="match status" value="1"/>
</dbReference>
<organism evidence="2 3">
    <name type="scientific">Winogradskyella pulchriflava</name>
    <dbReference type="NCBI Taxonomy" id="1110688"/>
    <lineage>
        <taxon>Bacteria</taxon>
        <taxon>Pseudomonadati</taxon>
        <taxon>Bacteroidota</taxon>
        <taxon>Flavobacteriia</taxon>
        <taxon>Flavobacteriales</taxon>
        <taxon>Flavobacteriaceae</taxon>
        <taxon>Winogradskyella</taxon>
    </lineage>
</organism>
<keyword evidence="2" id="KW-0489">Methyltransferase</keyword>